<dbReference type="Proteomes" id="UP000005444">
    <property type="component" value="Chromosome"/>
</dbReference>
<dbReference type="STRING" id="701521.PECL_756"/>
<sequence length="174" mass="20973">MTHKTPEELEEMRRPSVNTIDRISENEIIINGHLYEILQNYREAFDVEQLADRFVNLFSRYDYIVGDVESNQLRLKGFYKDQLEVRNELKISSFQDYLYEVCGFGSPYFVLQNKDINERARSRWLKEQEKNKQEKKGSEVRHKESVNKRKNEFVKSVNKGKRRTFKIREKRGQK</sequence>
<gene>
    <name evidence="2" type="ordered locus">PECL_756</name>
</gene>
<name>G8PCR2_PEDCP</name>
<dbReference type="PATRIC" id="fig|701521.8.peg.725"/>
<evidence type="ECO:0000256" key="1">
    <source>
        <dbReference type="SAM" id="MobiDB-lite"/>
    </source>
</evidence>
<dbReference type="InterPro" id="IPR038141">
    <property type="entry name" value="YutD-like_sf"/>
</dbReference>
<evidence type="ECO:0000313" key="2">
    <source>
        <dbReference type="EMBL" id="AEV95047.1"/>
    </source>
</evidence>
<evidence type="ECO:0008006" key="4">
    <source>
        <dbReference type="Google" id="ProtNLM"/>
    </source>
</evidence>
<protein>
    <recommendedName>
        <fullName evidence="4">Transcriptional regulator</fullName>
    </recommendedName>
</protein>
<accession>G8PCR2</accession>
<dbReference type="KEGG" id="pce:PECL_756"/>
<dbReference type="AlphaFoldDB" id="G8PCR2"/>
<dbReference type="EMBL" id="CP003137">
    <property type="protein sequence ID" value="AEV95047.1"/>
    <property type="molecule type" value="Genomic_DNA"/>
</dbReference>
<feature type="compositionally biased region" description="Basic and acidic residues" evidence="1">
    <location>
        <begin position="125"/>
        <end position="153"/>
    </location>
</feature>
<keyword evidence="3" id="KW-1185">Reference proteome</keyword>
<evidence type="ECO:0000313" key="3">
    <source>
        <dbReference type="Proteomes" id="UP000005444"/>
    </source>
</evidence>
<dbReference type="InterPro" id="IPR009370">
    <property type="entry name" value="YutD-like"/>
</dbReference>
<reference evidence="2 3" key="1">
    <citation type="journal article" date="2012" name="J. Bacteriol.">
        <title>Complete Genome Sequence of the Beer Spoilage Organism Pediococcus claussenii ATCC BAA-344T.</title>
        <authorList>
            <person name="Pittet V."/>
            <person name="Abegunde T."/>
            <person name="Marfleet T."/>
            <person name="Haakensen M."/>
            <person name="Morrow K."/>
            <person name="Jayaprakash T."/>
            <person name="Schroeder K."/>
            <person name="Trost B."/>
            <person name="Byrns S."/>
            <person name="Bergsveinson J."/>
            <person name="Kusalik A."/>
            <person name="Ziola B."/>
        </authorList>
    </citation>
    <scope>NUCLEOTIDE SEQUENCE [LARGE SCALE GENOMIC DNA]</scope>
    <source>
        <strain evidence="2 3">ATCC BAA-344</strain>
    </source>
</reference>
<dbReference type="RefSeq" id="WP_014215244.1">
    <property type="nucleotide sequence ID" value="NC_016605.1"/>
</dbReference>
<dbReference type="Pfam" id="PF06265">
    <property type="entry name" value="YutD-like"/>
    <property type="match status" value="1"/>
</dbReference>
<dbReference type="Gene3D" id="3.50.4.20">
    <property type="match status" value="1"/>
</dbReference>
<feature type="region of interest" description="Disordered" evidence="1">
    <location>
        <begin position="125"/>
        <end position="174"/>
    </location>
</feature>
<dbReference type="HOGENOM" id="CLU_080936_2_1_9"/>
<organism evidence="2 3">
    <name type="scientific">Pediococcus claussenii (strain ATCC BAA-344 / DSM 14800 / JCM 18046 / KCTC 3811 / LMG 21948 / P06)</name>
    <dbReference type="NCBI Taxonomy" id="701521"/>
    <lineage>
        <taxon>Bacteria</taxon>
        <taxon>Bacillati</taxon>
        <taxon>Bacillota</taxon>
        <taxon>Bacilli</taxon>
        <taxon>Lactobacillales</taxon>
        <taxon>Lactobacillaceae</taxon>
        <taxon>Pediococcus</taxon>
    </lineage>
</organism>
<dbReference type="eggNOG" id="COG4470">
    <property type="taxonomic scope" value="Bacteria"/>
</dbReference>
<proteinExistence type="predicted"/>